<proteinExistence type="predicted"/>
<dbReference type="Pfam" id="PF13517">
    <property type="entry name" value="FG-GAP_3"/>
    <property type="match status" value="1"/>
</dbReference>
<name>A0ABV9BD38_9ACTN</name>
<evidence type="ECO:0000313" key="4">
    <source>
        <dbReference type="Proteomes" id="UP001595990"/>
    </source>
</evidence>
<organism evidence="3 4">
    <name type="scientific">Streptomyces ehimensis</name>
    <dbReference type="NCBI Taxonomy" id="68195"/>
    <lineage>
        <taxon>Bacteria</taxon>
        <taxon>Bacillati</taxon>
        <taxon>Actinomycetota</taxon>
        <taxon>Actinomycetes</taxon>
        <taxon>Kitasatosporales</taxon>
        <taxon>Streptomycetaceae</taxon>
        <taxon>Streptomyces</taxon>
    </lineage>
</organism>
<dbReference type="EMBL" id="JBHSFS010000001">
    <property type="protein sequence ID" value="MFC4511971.1"/>
    <property type="molecule type" value="Genomic_DNA"/>
</dbReference>
<feature type="chain" id="PRO_5045220149" evidence="2">
    <location>
        <begin position="36"/>
        <end position="316"/>
    </location>
</feature>
<evidence type="ECO:0000256" key="1">
    <source>
        <dbReference type="ARBA" id="ARBA00022729"/>
    </source>
</evidence>
<gene>
    <name evidence="3" type="ORF">ACFPEN_03375</name>
</gene>
<keyword evidence="1 2" id="KW-0732">Signal</keyword>
<dbReference type="Gene3D" id="2.115.10.10">
    <property type="entry name" value="Tachylectin 2"/>
    <property type="match status" value="1"/>
</dbReference>
<reference evidence="4" key="1">
    <citation type="journal article" date="2019" name="Int. J. Syst. Evol. Microbiol.">
        <title>The Global Catalogue of Microorganisms (GCM) 10K type strain sequencing project: providing services to taxonomists for standard genome sequencing and annotation.</title>
        <authorList>
            <consortium name="The Broad Institute Genomics Platform"/>
            <consortium name="The Broad Institute Genome Sequencing Center for Infectious Disease"/>
            <person name="Wu L."/>
            <person name="Ma J."/>
        </authorList>
    </citation>
    <scope>NUCLEOTIDE SEQUENCE [LARGE SCALE GENOMIC DNA]</scope>
    <source>
        <strain evidence="4">CECT 8064</strain>
    </source>
</reference>
<evidence type="ECO:0000256" key="2">
    <source>
        <dbReference type="SAM" id="SignalP"/>
    </source>
</evidence>
<dbReference type="RefSeq" id="WP_417922178.1">
    <property type="nucleotide sequence ID" value="NZ_JBHSFS010000001.1"/>
</dbReference>
<dbReference type="InterPro" id="IPR013517">
    <property type="entry name" value="FG-GAP"/>
</dbReference>
<keyword evidence="4" id="KW-1185">Reference proteome</keyword>
<dbReference type="Proteomes" id="UP001595990">
    <property type="component" value="Unassembled WGS sequence"/>
</dbReference>
<protein>
    <submittedName>
        <fullName evidence="3">FG-GAP repeat domain-containing protein</fullName>
    </submittedName>
</protein>
<dbReference type="InterPro" id="IPR028994">
    <property type="entry name" value="Integrin_alpha_N"/>
</dbReference>
<feature type="signal peptide" evidence="2">
    <location>
        <begin position="1"/>
        <end position="35"/>
    </location>
</feature>
<sequence>MAQLPGRKRGRALSRLVTAAIAAALVGTTAGTAAADAPATPSASQLQKAADTIAPTTGTRAPVSESPADAPRFPLMAVNGTTLYRYFPDGHGGFADRGEPVNKDWRGITSTVQVDHNQDGLAEAHYFRTIDGSLFYVHRDKDTNKAAHERIGGGWNIYNRITSPGNLGGSGEADLIARDQSGVLWLYLARPDGTLGDRIRVGAGWDQFTDIVGRGDLNGDGKADIVAKDRNGALWFYKGTGDSNDPFASRVKVGSGWDAYDMLVSSGDVDLDNRSDLLARDKSGVLWLYKGNGNQNDPFANRVRIGGGWGQYDTMF</sequence>
<dbReference type="SUPFAM" id="SSF69318">
    <property type="entry name" value="Integrin alpha N-terminal domain"/>
    <property type="match status" value="1"/>
</dbReference>
<evidence type="ECO:0000313" key="3">
    <source>
        <dbReference type="EMBL" id="MFC4511971.1"/>
    </source>
</evidence>
<dbReference type="PANTHER" id="PTHR46580:SF4">
    <property type="entry name" value="ATP_GTP-BINDING PROTEIN"/>
    <property type="match status" value="1"/>
</dbReference>
<dbReference type="PANTHER" id="PTHR46580">
    <property type="entry name" value="SENSOR KINASE-RELATED"/>
    <property type="match status" value="1"/>
</dbReference>
<accession>A0ABV9BD38</accession>
<comment type="caution">
    <text evidence="3">The sequence shown here is derived from an EMBL/GenBank/DDBJ whole genome shotgun (WGS) entry which is preliminary data.</text>
</comment>